<dbReference type="GO" id="GO:0051607">
    <property type="term" value="P:defense response to virus"/>
    <property type="evidence" value="ECO:0007669"/>
    <property type="project" value="UniProtKB-ARBA"/>
</dbReference>
<organism evidence="10 11">
    <name type="scientific">Malus domestica</name>
    <name type="common">Apple</name>
    <name type="synonym">Pyrus malus</name>
    <dbReference type="NCBI Taxonomy" id="3750"/>
    <lineage>
        <taxon>Eukaryota</taxon>
        <taxon>Viridiplantae</taxon>
        <taxon>Streptophyta</taxon>
        <taxon>Embryophyta</taxon>
        <taxon>Tracheophyta</taxon>
        <taxon>Spermatophyta</taxon>
        <taxon>Magnoliopsida</taxon>
        <taxon>eudicotyledons</taxon>
        <taxon>Gunneridae</taxon>
        <taxon>Pentapetalae</taxon>
        <taxon>rosids</taxon>
        <taxon>fabids</taxon>
        <taxon>Rosales</taxon>
        <taxon>Rosaceae</taxon>
        <taxon>Amygdaloideae</taxon>
        <taxon>Maleae</taxon>
        <taxon>Malus</taxon>
    </lineage>
</organism>
<dbReference type="Pfam" id="PF16486">
    <property type="entry name" value="ArgoN"/>
    <property type="match status" value="2"/>
</dbReference>
<feature type="domain" description="PAZ" evidence="8">
    <location>
        <begin position="1343"/>
        <end position="1457"/>
    </location>
</feature>
<evidence type="ECO:0000259" key="9">
    <source>
        <dbReference type="PROSITE" id="PS50822"/>
    </source>
</evidence>
<dbReference type="InterPro" id="IPR036397">
    <property type="entry name" value="RNaseH_sf"/>
</dbReference>
<evidence type="ECO:0000256" key="6">
    <source>
        <dbReference type="ARBA" id="ARBA00023274"/>
    </source>
</evidence>
<comment type="caution">
    <text evidence="10">The sequence shown here is derived from an EMBL/GenBank/DDBJ whole genome shotgun (WGS) entry which is preliminary data.</text>
</comment>
<dbReference type="Proteomes" id="UP000290289">
    <property type="component" value="Chromosome 10"/>
</dbReference>
<dbReference type="InterPro" id="IPR003100">
    <property type="entry name" value="PAZ_dom"/>
</dbReference>
<dbReference type="GO" id="GO:0031047">
    <property type="term" value="P:regulatory ncRNA-mediated gene silencing"/>
    <property type="evidence" value="ECO:0007669"/>
    <property type="project" value="UniProtKB-KW"/>
</dbReference>
<feature type="region of interest" description="Disordered" evidence="7">
    <location>
        <begin position="1007"/>
        <end position="1141"/>
    </location>
</feature>
<dbReference type="PANTHER" id="PTHR22891">
    <property type="entry name" value="EUKARYOTIC TRANSLATION INITIATION FACTOR 2C"/>
    <property type="match status" value="1"/>
</dbReference>
<dbReference type="GO" id="GO:1990904">
    <property type="term" value="C:ribonucleoprotein complex"/>
    <property type="evidence" value="ECO:0007669"/>
    <property type="project" value="UniProtKB-KW"/>
</dbReference>
<dbReference type="SMART" id="SM00950">
    <property type="entry name" value="Piwi"/>
    <property type="match status" value="2"/>
</dbReference>
<dbReference type="GO" id="GO:0006417">
    <property type="term" value="P:regulation of translation"/>
    <property type="evidence" value="ECO:0007669"/>
    <property type="project" value="UniProtKB-KW"/>
</dbReference>
<dbReference type="PROSITE" id="PS50821">
    <property type="entry name" value="PAZ"/>
    <property type="match status" value="2"/>
</dbReference>
<dbReference type="SMART" id="SM01163">
    <property type="entry name" value="DUF1785"/>
    <property type="match status" value="2"/>
</dbReference>
<dbReference type="InterPro" id="IPR003165">
    <property type="entry name" value="Piwi"/>
</dbReference>
<gene>
    <name evidence="10" type="ORF">DVH24_022121</name>
</gene>
<keyword evidence="6" id="KW-0687">Ribonucleoprotein</keyword>
<dbReference type="Gene3D" id="3.30.420.10">
    <property type="entry name" value="Ribonuclease H-like superfamily/Ribonuclease H"/>
    <property type="match status" value="2"/>
</dbReference>
<feature type="compositionally biased region" description="Polar residues" evidence="7">
    <location>
        <begin position="1114"/>
        <end position="1125"/>
    </location>
</feature>
<feature type="domain" description="PAZ" evidence="8">
    <location>
        <begin position="377"/>
        <end position="478"/>
    </location>
</feature>
<sequence>MERGGGSGGYRGRGMGRGRGSDGGGGGGGRGDQGGYGRGNGGRGGGGGGERGRGGHGGGPQFHHHQPQQQQQQQRQPNQNRSQQARPNPWNSPAPARIWGPRAPAPPPSPAGPAPNISPAPDNLVPAMQSMAISRQAPASSSLDKAANLVQVKRPDNGGTKAIRTARLRANHFNLSFNPESIIMHYDVDVKPEHPAKNGLPVKISKSELSAIRNKLFSDDPSKFPLLSTAYDGEKNIFSAVPLPTGSFKVEIPEEEGTRFSSYIFTIKLAKELQLRKLKEYLSGQLLDIPRNILQSMDLVMKENPARRMIAVGRNFYPTEFDPNDDLGYGVAAFRGFQHSLKLTSQGPTLCLDYSVLAFHKRMSVTEFLQEQIRGFTLNDFKRFRREVEDALKGLKVTVTHRKTKQTYVIMGLTDKNAGEITFDAVDIDGQSPPRKVRLPDYFRDKYREIQYKNIPCLDLGKNGKRNDTPMEFCVLVEGQRYPKEYLGKEAAVMLKNISLPSPRDRQNMISNMVRSNDGPSGGGIIQNFGFEVNQNLTPVTGRVIVPPELKLGASDGKVIKVTVDREKCQWNLVGKTLVEGKPIKCWAVLDFSSSDRFKLDPNQFISKLIARCNRLGIRMGEPVLYETTSMRPFSSVQMLRPLLESVYEKAKKEGNGYLQLLVCVMSKRDPGYKHLKWIAETQIGIVTQCCLSNMANKANDQYLANLALKINAKLGGSNVELNDRLPLVGGAGHVMFVGADVNHPAARNTTSPSIAAVVATVNWPAANRYAARVRSQYHRVEKIMKFGDMCLELVESYERLNKVKPEKIIIFRDGVSEGQFDMVLNEELLDLKMAFESIKYHPTITLIVAQKRHHTRLFLENPRDGGSAGNISPGTVVDTTIVHPFEFDFYLCSHYGALGTSKPTHYHVLWDEHRFTSDQLQKLIYDLCFTFARCTKPVSLIPPVYYADLVAYRGRLYYESTEGQSPASVSSSSSSSTHSPLSAASLDERFCKLHADLENIIGGGEWRKGRWRDSDGDERGSGGDKEIGRGGWGSYGGSRGGGGRGSQYHRQQPPQEQHDNKWGRPGRPSPWSGRPNRAWVSTAPSPASPALANSPTSPPPPDTFVPRLRSLEISKQTPPSSSSDNADKNLSAKRPDNGGTKAIQTVMLRSNHFNISFNPESIIMHYGVDVKSETPAPNHMKISKSELSAIRKKLSSDKPTDFPLSSTAYDGEKNIFSAVRLPTGSFKVEVPDEEDTRFTTYIFTIKLVNELKLCKLKEYMSGHLLSIPRDILHGMDLVMKENPSRRLIAVGRNYYPVDTSLNDDLGHGISACRGFQDSVRLTSQGPSLCLDYSVLAFYKRLPVIDFLQEQITGFTLNNFERFRREVERVLRGLKVTVMHRKTKQKYIIKGLTDKNAGDITFYDVDMDGQFPPRKVRLVDYFRERYKGIQYKDIPCLDLGKNGRRNDTPMEFCVLAEGQKYSKERLDREAAMMLRSRSLAQPRDRQRKICDIIRSDDGPCGGGIIENFGIEINKNMTPVTGRVIGPPELKFGASDGKVNKVTVDREKCNWNLIGKSVMEGKPINRWALLDFTCHDRFVLNHGFIPKLINRCNELGIRMEEPLSYQGTTMRPFSSVQMLRQVLESVNEEVHKKGKGYLQLIICVMPRRDPGYKYLKWISETQIGIVTQCCLSNMANKANEKYLGNLALKINAKLGGSNVELIDRLPLFGGAGHVMFVGADVNHPAAQNKKSPSIAAVVATVNWPALNRYAARVRPQQHRSERILSFGDMCLELVETYERLNKVKPDRIVVFRDGVSEGQFDMVLNEELLDMKRAFGCKKYYPTITLVVAQKRHHTRLFLENVKDGSPTCNVLPGTVVDTTIVHPFEFDFYLCSHYGSLGTSKPTHYYVLWDEHRFTSDQLQKLIYDLCFTLARCTKPVALVPPVYYADLVAYRGRLYHESIERQSRDSVSSSSYYSSSSSVAAALASSPHSVASLDDKFYKLHADLENIMTDMVLSFWVVAQILKSLWDLRCLGGLAVEKDLGVTESISLRDYNTHRVTSVNV</sequence>
<dbReference type="SMART" id="SM00949">
    <property type="entry name" value="PAZ"/>
    <property type="match status" value="1"/>
</dbReference>
<evidence type="ECO:0000259" key="8">
    <source>
        <dbReference type="PROSITE" id="PS50821"/>
    </source>
</evidence>
<evidence type="ECO:0000313" key="10">
    <source>
        <dbReference type="EMBL" id="RXH86848.1"/>
    </source>
</evidence>
<dbReference type="InterPro" id="IPR036085">
    <property type="entry name" value="PAZ_dom_sf"/>
</dbReference>
<keyword evidence="2" id="KW-0678">Repressor</keyword>
<feature type="compositionally biased region" description="Pro residues" evidence="7">
    <location>
        <begin position="103"/>
        <end position="118"/>
    </location>
</feature>
<dbReference type="InterPro" id="IPR045246">
    <property type="entry name" value="Piwi_ago-like"/>
</dbReference>
<name>A0A498ITV9_MALDO</name>
<keyword evidence="3" id="KW-0810">Translation regulation</keyword>
<dbReference type="EMBL" id="RDQH01000336">
    <property type="protein sequence ID" value="RXH86848.1"/>
    <property type="molecule type" value="Genomic_DNA"/>
</dbReference>
<dbReference type="GO" id="GO:0003723">
    <property type="term" value="F:RNA binding"/>
    <property type="evidence" value="ECO:0007669"/>
    <property type="project" value="UniProtKB-KW"/>
</dbReference>
<comment type="similarity">
    <text evidence="1">Belongs to the argonaute family. Ago subfamily.</text>
</comment>
<evidence type="ECO:0000313" key="11">
    <source>
        <dbReference type="Proteomes" id="UP000290289"/>
    </source>
</evidence>
<dbReference type="SUPFAM" id="SSF101690">
    <property type="entry name" value="PAZ domain"/>
    <property type="match status" value="2"/>
</dbReference>
<dbReference type="SUPFAM" id="SSF53098">
    <property type="entry name" value="Ribonuclease H-like"/>
    <property type="match status" value="2"/>
</dbReference>
<dbReference type="InterPro" id="IPR012337">
    <property type="entry name" value="RNaseH-like_sf"/>
</dbReference>
<keyword evidence="4" id="KW-0694">RNA-binding</keyword>
<feature type="compositionally biased region" description="Low complexity" evidence="7">
    <location>
        <begin position="67"/>
        <end position="102"/>
    </location>
</feature>
<feature type="region of interest" description="Disordered" evidence="7">
    <location>
        <begin position="1"/>
        <end position="124"/>
    </location>
</feature>
<evidence type="ECO:0000256" key="7">
    <source>
        <dbReference type="SAM" id="MobiDB-lite"/>
    </source>
</evidence>
<reference evidence="10 11" key="1">
    <citation type="submission" date="2018-10" db="EMBL/GenBank/DDBJ databases">
        <title>A high-quality apple genome assembly.</title>
        <authorList>
            <person name="Hu J."/>
        </authorList>
    </citation>
    <scope>NUCLEOTIDE SEQUENCE [LARGE SCALE GENOMIC DNA]</scope>
    <source>
        <strain evidence="11">cv. HFTH1</strain>
        <tissue evidence="10">Young leaf</tissue>
    </source>
</reference>
<protein>
    <recommendedName>
        <fullName evidence="12">Protein argonaute 2</fullName>
    </recommendedName>
</protein>
<evidence type="ECO:0000256" key="5">
    <source>
        <dbReference type="ARBA" id="ARBA00023158"/>
    </source>
</evidence>
<dbReference type="PROSITE" id="PS50822">
    <property type="entry name" value="PIWI"/>
    <property type="match status" value="2"/>
</dbReference>
<keyword evidence="5" id="KW-0943">RNA-mediated gene silencing</keyword>
<dbReference type="InterPro" id="IPR032474">
    <property type="entry name" value="Argonaute_N"/>
</dbReference>
<feature type="compositionally biased region" description="Low complexity" evidence="7">
    <location>
        <begin position="1064"/>
        <end position="1096"/>
    </location>
</feature>
<keyword evidence="11" id="KW-1185">Reference proteome</keyword>
<dbReference type="Pfam" id="PF08699">
    <property type="entry name" value="ArgoL1"/>
    <property type="match status" value="2"/>
</dbReference>
<dbReference type="CDD" id="cd02846">
    <property type="entry name" value="PAZ_argonaute_like"/>
    <property type="match status" value="2"/>
</dbReference>
<evidence type="ECO:0008006" key="12">
    <source>
        <dbReference type="Google" id="ProtNLM"/>
    </source>
</evidence>
<dbReference type="Gene3D" id="2.170.260.10">
    <property type="entry name" value="paz domain"/>
    <property type="match status" value="2"/>
</dbReference>
<evidence type="ECO:0000256" key="1">
    <source>
        <dbReference type="ARBA" id="ARBA00008201"/>
    </source>
</evidence>
<feature type="compositionally biased region" description="Gly residues" evidence="7">
    <location>
        <begin position="1"/>
        <end position="60"/>
    </location>
</feature>
<dbReference type="STRING" id="3750.A0A498ITV9"/>
<evidence type="ECO:0000256" key="4">
    <source>
        <dbReference type="ARBA" id="ARBA00022884"/>
    </source>
</evidence>
<feature type="compositionally biased region" description="Basic and acidic residues" evidence="7">
    <location>
        <begin position="1007"/>
        <end position="1029"/>
    </location>
</feature>
<evidence type="ECO:0000256" key="2">
    <source>
        <dbReference type="ARBA" id="ARBA00022491"/>
    </source>
</evidence>
<proteinExistence type="inferred from homology"/>
<dbReference type="FunFam" id="2.170.260.10:FF:000008">
    <property type="entry name" value="Protein argonaute 7"/>
    <property type="match status" value="2"/>
</dbReference>
<accession>A0A498ITV9</accession>
<dbReference type="InterPro" id="IPR014811">
    <property type="entry name" value="ArgoL1"/>
</dbReference>
<dbReference type="Pfam" id="PF02171">
    <property type="entry name" value="Piwi"/>
    <property type="match status" value="2"/>
</dbReference>
<feature type="compositionally biased region" description="Gly residues" evidence="7">
    <location>
        <begin position="1030"/>
        <end position="1046"/>
    </location>
</feature>
<dbReference type="Pfam" id="PF02170">
    <property type="entry name" value="PAZ"/>
    <property type="match status" value="2"/>
</dbReference>
<feature type="domain" description="Piwi" evidence="9">
    <location>
        <begin position="1639"/>
        <end position="1938"/>
    </location>
</feature>
<evidence type="ECO:0000256" key="3">
    <source>
        <dbReference type="ARBA" id="ARBA00022845"/>
    </source>
</evidence>
<dbReference type="CDD" id="cd04657">
    <property type="entry name" value="Piwi_ago-like"/>
    <property type="match status" value="2"/>
</dbReference>
<feature type="domain" description="Piwi" evidence="9">
    <location>
        <begin position="661"/>
        <end position="960"/>
    </location>
</feature>
<dbReference type="Gene3D" id="3.40.50.2300">
    <property type="match status" value="2"/>
</dbReference>